<dbReference type="NCBIfam" id="TIGR01634">
    <property type="entry name" value="tail_P2_I"/>
    <property type="match status" value="1"/>
</dbReference>
<dbReference type="Pfam" id="PF09684">
    <property type="entry name" value="Tail_P2_I"/>
    <property type="match status" value="1"/>
</dbReference>
<reference evidence="1 2" key="1">
    <citation type="submission" date="2020-09" db="EMBL/GenBank/DDBJ databases">
        <title>Characterization and genome sequencing of Ruminiclostridium sp. nov. MA18.</title>
        <authorList>
            <person name="Rettenmaier R."/>
            <person name="Kowollik M.-L."/>
            <person name="Liebl W."/>
            <person name="Zverlov V."/>
        </authorList>
    </citation>
    <scope>NUCLEOTIDE SEQUENCE [LARGE SCALE GENOMIC DNA]</scope>
    <source>
        <strain evidence="1 2">MA18</strain>
    </source>
</reference>
<gene>
    <name evidence="1" type="ORF">EHE19_001630</name>
</gene>
<proteinExistence type="predicted"/>
<evidence type="ECO:0000313" key="1">
    <source>
        <dbReference type="EMBL" id="QNU67272.1"/>
    </source>
</evidence>
<evidence type="ECO:0000313" key="2">
    <source>
        <dbReference type="Proteomes" id="UP000306409"/>
    </source>
</evidence>
<name>A0A4U7J706_9FIRM</name>
<sequence length="187" mass="21242">MKLDNGLNLMEFLPVFMREDITAQGFAYAIQNQLNKVIVNIAKAQIYANIDKLSNNVLDELAWQFNIPEYASNLDITAKRLLVKNCFRTHKQRGTAEAVARVISDIFGDGYVEEWFEYGGEEYHFRVITSNHSVTGEQAEMFVDAVNKVKRASTVMDTVIVDMSAQMTVYYACAVQIADFYTVEQVV</sequence>
<dbReference type="RefSeq" id="WP_137699020.1">
    <property type="nucleotide sequence ID" value="NZ_CP061336.1"/>
</dbReference>
<protein>
    <submittedName>
        <fullName evidence="1">Phage tail protein I</fullName>
    </submittedName>
</protein>
<keyword evidence="2" id="KW-1185">Reference proteome</keyword>
<accession>A0A4U7J706</accession>
<dbReference type="Proteomes" id="UP000306409">
    <property type="component" value="Chromosome"/>
</dbReference>
<dbReference type="AlphaFoldDB" id="A0A4U7J706"/>
<organism evidence="1 2">
    <name type="scientific">Ruminiclostridium herbifermentans</name>
    <dbReference type="NCBI Taxonomy" id="2488810"/>
    <lineage>
        <taxon>Bacteria</taxon>
        <taxon>Bacillati</taxon>
        <taxon>Bacillota</taxon>
        <taxon>Clostridia</taxon>
        <taxon>Eubacteriales</taxon>
        <taxon>Oscillospiraceae</taxon>
        <taxon>Ruminiclostridium</taxon>
    </lineage>
</organism>
<dbReference type="EMBL" id="CP061336">
    <property type="protein sequence ID" value="QNU67272.1"/>
    <property type="molecule type" value="Genomic_DNA"/>
</dbReference>
<dbReference type="KEGG" id="rher:EHE19_001630"/>
<dbReference type="InterPro" id="IPR006521">
    <property type="entry name" value="Tail_protein_I"/>
</dbReference>
<dbReference type="OrthoDB" id="90759at2"/>